<evidence type="ECO:0000313" key="2">
    <source>
        <dbReference type="EMBL" id="KAG0557611.1"/>
    </source>
</evidence>
<protein>
    <submittedName>
        <fullName evidence="2">Uncharacterized protein</fullName>
    </submittedName>
</protein>
<evidence type="ECO:0000256" key="1">
    <source>
        <dbReference type="SAM" id="SignalP"/>
    </source>
</evidence>
<organism evidence="2 3">
    <name type="scientific">Ceratodon purpureus</name>
    <name type="common">Fire moss</name>
    <name type="synonym">Dicranum purpureum</name>
    <dbReference type="NCBI Taxonomy" id="3225"/>
    <lineage>
        <taxon>Eukaryota</taxon>
        <taxon>Viridiplantae</taxon>
        <taxon>Streptophyta</taxon>
        <taxon>Embryophyta</taxon>
        <taxon>Bryophyta</taxon>
        <taxon>Bryophytina</taxon>
        <taxon>Bryopsida</taxon>
        <taxon>Dicranidae</taxon>
        <taxon>Pseudoditrichales</taxon>
        <taxon>Ditrichaceae</taxon>
        <taxon>Ceratodon</taxon>
    </lineage>
</organism>
<reference evidence="2 3" key="1">
    <citation type="submission" date="2020-06" db="EMBL/GenBank/DDBJ databases">
        <title>WGS assembly of Ceratodon purpureus strain R40.</title>
        <authorList>
            <person name="Carey S.B."/>
            <person name="Jenkins J."/>
            <person name="Shu S."/>
            <person name="Lovell J.T."/>
            <person name="Sreedasyam A."/>
            <person name="Maumus F."/>
            <person name="Tiley G.P."/>
            <person name="Fernandez-Pozo N."/>
            <person name="Barry K."/>
            <person name="Chen C."/>
            <person name="Wang M."/>
            <person name="Lipzen A."/>
            <person name="Daum C."/>
            <person name="Saski C.A."/>
            <person name="Payton A.C."/>
            <person name="Mcbreen J.C."/>
            <person name="Conrad R.E."/>
            <person name="Kollar L.M."/>
            <person name="Olsson S."/>
            <person name="Huttunen S."/>
            <person name="Landis J.B."/>
            <person name="Wickett N.J."/>
            <person name="Johnson M.G."/>
            <person name="Rensing S.A."/>
            <person name="Grimwood J."/>
            <person name="Schmutz J."/>
            <person name="Mcdaniel S.F."/>
        </authorList>
    </citation>
    <scope>NUCLEOTIDE SEQUENCE [LARGE SCALE GENOMIC DNA]</scope>
    <source>
        <strain evidence="2 3">R40</strain>
    </source>
</reference>
<accession>A0A8T0GEC6</accession>
<dbReference type="EMBL" id="CM026432">
    <property type="protein sequence ID" value="KAG0557611.1"/>
    <property type="molecule type" value="Genomic_DNA"/>
</dbReference>
<keyword evidence="3" id="KW-1185">Reference proteome</keyword>
<name>A0A8T0GEC6_CERPU</name>
<feature type="signal peptide" evidence="1">
    <location>
        <begin position="1"/>
        <end position="15"/>
    </location>
</feature>
<sequence length="57" mass="6474">MFLPLIIFTVSKVLGFQKCYHLIEAMIRFSRIQQANRDSHPSGLQFTAQASMLCMPG</sequence>
<dbReference type="AlphaFoldDB" id="A0A8T0GEC6"/>
<evidence type="ECO:0000313" key="3">
    <source>
        <dbReference type="Proteomes" id="UP000822688"/>
    </source>
</evidence>
<keyword evidence="1" id="KW-0732">Signal</keyword>
<dbReference type="Proteomes" id="UP000822688">
    <property type="component" value="Chromosome 11"/>
</dbReference>
<proteinExistence type="predicted"/>
<gene>
    <name evidence="2" type="ORF">KC19_11G143700</name>
</gene>
<feature type="chain" id="PRO_5035771286" evidence="1">
    <location>
        <begin position="16"/>
        <end position="57"/>
    </location>
</feature>
<comment type="caution">
    <text evidence="2">The sequence shown here is derived from an EMBL/GenBank/DDBJ whole genome shotgun (WGS) entry which is preliminary data.</text>
</comment>